<dbReference type="EMBL" id="BARW01010806">
    <property type="protein sequence ID" value="GAI80700.1"/>
    <property type="molecule type" value="Genomic_DNA"/>
</dbReference>
<name>X1SZC5_9ZZZZ</name>
<comment type="caution">
    <text evidence="1">The sequence shown here is derived from an EMBL/GenBank/DDBJ whole genome shotgun (WGS) entry which is preliminary data.</text>
</comment>
<accession>X1SZC5</accession>
<organism evidence="1">
    <name type="scientific">marine sediment metagenome</name>
    <dbReference type="NCBI Taxonomy" id="412755"/>
    <lineage>
        <taxon>unclassified sequences</taxon>
        <taxon>metagenomes</taxon>
        <taxon>ecological metagenomes</taxon>
    </lineage>
</organism>
<gene>
    <name evidence="1" type="ORF">S12H4_21103</name>
</gene>
<dbReference type="AlphaFoldDB" id="X1SZC5"/>
<evidence type="ECO:0000313" key="1">
    <source>
        <dbReference type="EMBL" id="GAI80700.1"/>
    </source>
</evidence>
<sequence>LEGASIGGLIIYSSFEGDNGNINFDILMKTDPLTYLKKQNNKIIDFIQSIEKEKKRLETIASKTHKILRS</sequence>
<feature type="non-terminal residue" evidence="1">
    <location>
        <position position="1"/>
    </location>
</feature>
<proteinExistence type="predicted"/>
<reference evidence="1" key="1">
    <citation type="journal article" date="2014" name="Front. Microbiol.">
        <title>High frequency of phylogenetically diverse reductive dehalogenase-homologous genes in deep subseafloor sedimentary metagenomes.</title>
        <authorList>
            <person name="Kawai M."/>
            <person name="Futagami T."/>
            <person name="Toyoda A."/>
            <person name="Takaki Y."/>
            <person name="Nishi S."/>
            <person name="Hori S."/>
            <person name="Arai W."/>
            <person name="Tsubouchi T."/>
            <person name="Morono Y."/>
            <person name="Uchiyama I."/>
            <person name="Ito T."/>
            <person name="Fujiyama A."/>
            <person name="Inagaki F."/>
            <person name="Takami H."/>
        </authorList>
    </citation>
    <scope>NUCLEOTIDE SEQUENCE</scope>
    <source>
        <strain evidence="1">Expedition CK06-06</strain>
    </source>
</reference>
<protein>
    <submittedName>
        <fullName evidence="1">Uncharacterized protein</fullName>
    </submittedName>
</protein>